<dbReference type="GO" id="GO:0016192">
    <property type="term" value="P:vesicle-mediated transport"/>
    <property type="evidence" value="ECO:0007669"/>
    <property type="project" value="TreeGrafter"/>
</dbReference>
<dbReference type="GO" id="GO:0007264">
    <property type="term" value="P:small GTPase-mediated signal transduction"/>
    <property type="evidence" value="ECO:0007669"/>
    <property type="project" value="UniProtKB-UniRule"/>
</dbReference>
<evidence type="ECO:0000313" key="3">
    <source>
        <dbReference type="EMBL" id="KAK3052142.1"/>
    </source>
</evidence>
<dbReference type="Proteomes" id="UP001271007">
    <property type="component" value="Unassembled WGS sequence"/>
</dbReference>
<comment type="caution">
    <text evidence="3">The sequence shown here is derived from an EMBL/GenBank/DDBJ whole genome shotgun (WGS) entry which is preliminary data.</text>
</comment>
<dbReference type="Gene3D" id="3.30.519.10">
    <property type="entry name" value="Guanine Nucleotide Dissociation Inhibitor, domain 2"/>
    <property type="match status" value="1"/>
</dbReference>
<dbReference type="GO" id="GO:0005634">
    <property type="term" value="C:nucleus"/>
    <property type="evidence" value="ECO:0007669"/>
    <property type="project" value="TreeGrafter"/>
</dbReference>
<dbReference type="PANTHER" id="PTHR11787:SF4">
    <property type="entry name" value="CHM, RAB ESCORT PROTEIN 1"/>
    <property type="match status" value="1"/>
</dbReference>
<proteinExistence type="inferred from homology"/>
<sequence length="498" mass="53641">METLDGTEWDVVIADTGFASSLLALSLSRSGKRILHLDPNEYYGGAEAAFSLAEAETWALRWSESTDGATFSHASVTKPSLSGDSKLLSSRAYSLALAPHLIYARSNNVPALVSSQCHNQLDFQAVGSWFVLNPFDDALTSSSRLIRVPSSREDVFQDASLALKAKRALMKFLRFVASYEEQTETWNDSRDQSFSLFLEQKFGLPAASHEPIMALTMSTTPASSTTTGFALPRIAQHLRSIGIFGPGFGAVLPKWGGLAEIAQVACRAGAVGGGVYVLNKAIKEAAKVEQSDTIALTLDGNERVSTTWLCGSTETTRWTGCTPAVSEEDFTTISRSISIVSSPLSHLFPPTSEGGVTPAGAVVVVPSPDASEPPVHILVHTSDAGECPMDQSVAYASVALPSDTGYPRLERAISDLLLSAEDAQPELLWTLRYQQRTNLSTQALRESGGLINLPALRDDLVLDDSVLDGVRQAWQSITSEEQSVFMKFEAREGGEEEE</sequence>
<dbReference type="Gene3D" id="1.10.405.10">
    <property type="entry name" value="Guanine Nucleotide Dissociation Inhibitor, domain 1"/>
    <property type="match status" value="1"/>
</dbReference>
<protein>
    <recommendedName>
        <fullName evidence="2">Rab proteins geranylgeranyltransferase</fullName>
    </recommendedName>
</protein>
<name>A0AAJ0DDX0_9PEZI</name>
<reference evidence="3" key="1">
    <citation type="submission" date="2023-04" db="EMBL/GenBank/DDBJ databases">
        <title>Black Yeasts Isolated from many extreme environments.</title>
        <authorList>
            <person name="Coleine C."/>
            <person name="Stajich J.E."/>
            <person name="Selbmann L."/>
        </authorList>
    </citation>
    <scope>NUCLEOTIDE SEQUENCE</scope>
    <source>
        <strain evidence="3">CCFEE 5312</strain>
    </source>
</reference>
<organism evidence="3 4">
    <name type="scientific">Extremus antarcticus</name>
    <dbReference type="NCBI Taxonomy" id="702011"/>
    <lineage>
        <taxon>Eukaryota</taxon>
        <taxon>Fungi</taxon>
        <taxon>Dikarya</taxon>
        <taxon>Ascomycota</taxon>
        <taxon>Pezizomycotina</taxon>
        <taxon>Dothideomycetes</taxon>
        <taxon>Dothideomycetidae</taxon>
        <taxon>Mycosphaerellales</taxon>
        <taxon>Extremaceae</taxon>
        <taxon>Extremus</taxon>
    </lineage>
</organism>
<evidence type="ECO:0000256" key="2">
    <source>
        <dbReference type="PIRNR" id="PIRNR037514"/>
    </source>
</evidence>
<dbReference type="AlphaFoldDB" id="A0AAJ0DDX0"/>
<dbReference type="PIRSF" id="PIRSF037514">
    <property type="entry name" value="Rab_ger_ger_transf_A_fun"/>
    <property type="match status" value="1"/>
</dbReference>
<dbReference type="InterPro" id="IPR018203">
    <property type="entry name" value="GDP_dissociation_inhibitor"/>
</dbReference>
<dbReference type="Pfam" id="PF00996">
    <property type="entry name" value="GDI"/>
    <property type="match status" value="1"/>
</dbReference>
<accession>A0AAJ0DDX0</accession>
<dbReference type="InterPro" id="IPR036188">
    <property type="entry name" value="FAD/NAD-bd_sf"/>
</dbReference>
<dbReference type="EMBL" id="JAWDJX010000022">
    <property type="protein sequence ID" value="KAK3052142.1"/>
    <property type="molecule type" value="Genomic_DNA"/>
</dbReference>
<evidence type="ECO:0000256" key="1">
    <source>
        <dbReference type="ARBA" id="ARBA00005593"/>
    </source>
</evidence>
<dbReference type="GO" id="GO:0005968">
    <property type="term" value="C:Rab-protein geranylgeranyltransferase complex"/>
    <property type="evidence" value="ECO:0007669"/>
    <property type="project" value="TreeGrafter"/>
</dbReference>
<dbReference type="GO" id="GO:0005829">
    <property type="term" value="C:cytosol"/>
    <property type="evidence" value="ECO:0007669"/>
    <property type="project" value="TreeGrafter"/>
</dbReference>
<comment type="similarity">
    <text evidence="1 2">Belongs to the Rab GDI family.</text>
</comment>
<dbReference type="SUPFAM" id="SSF54373">
    <property type="entry name" value="FAD-linked reductases, C-terminal domain"/>
    <property type="match status" value="1"/>
</dbReference>
<dbReference type="SUPFAM" id="SSF51905">
    <property type="entry name" value="FAD/NAD(P)-binding domain"/>
    <property type="match status" value="1"/>
</dbReference>
<evidence type="ECO:0000313" key="4">
    <source>
        <dbReference type="Proteomes" id="UP001271007"/>
    </source>
</evidence>
<dbReference type="GO" id="GO:0005092">
    <property type="term" value="F:GDP-dissociation inhibitor activity"/>
    <property type="evidence" value="ECO:0007669"/>
    <property type="project" value="UniProtKB-UniRule"/>
</dbReference>
<keyword evidence="4" id="KW-1185">Reference proteome</keyword>
<dbReference type="PRINTS" id="PR00891">
    <property type="entry name" value="RABGDIREP"/>
</dbReference>
<dbReference type="PANTHER" id="PTHR11787">
    <property type="entry name" value="RAB GDP-DISSOCIATION INHIBITOR"/>
    <property type="match status" value="1"/>
</dbReference>
<dbReference type="Gene3D" id="3.50.50.60">
    <property type="entry name" value="FAD/NAD(P)-binding domain"/>
    <property type="match status" value="1"/>
</dbReference>
<gene>
    <name evidence="3" type="primary">MRS6</name>
    <name evidence="3" type="ORF">LTR09_006734</name>
</gene>
<dbReference type="InterPro" id="IPR017230">
    <property type="entry name" value="Mrs6"/>
</dbReference>